<protein>
    <submittedName>
        <fullName evidence="1">Uncharacterized protein</fullName>
    </submittedName>
</protein>
<name>A0A6G1BIV7_9ORYZ</name>
<gene>
    <name evidence="1" type="ORF">E2562_004070</name>
</gene>
<evidence type="ECO:0000313" key="2">
    <source>
        <dbReference type="Proteomes" id="UP000479710"/>
    </source>
</evidence>
<proteinExistence type="predicted"/>
<reference evidence="1 2" key="1">
    <citation type="submission" date="2019-11" db="EMBL/GenBank/DDBJ databases">
        <title>Whole genome sequence of Oryza granulata.</title>
        <authorList>
            <person name="Li W."/>
        </authorList>
    </citation>
    <scope>NUCLEOTIDE SEQUENCE [LARGE SCALE GENOMIC DNA]</scope>
    <source>
        <strain evidence="2">cv. Menghai</strain>
        <tissue evidence="1">Leaf</tissue>
    </source>
</reference>
<evidence type="ECO:0000313" key="1">
    <source>
        <dbReference type="EMBL" id="KAF0887866.1"/>
    </source>
</evidence>
<keyword evidence="2" id="KW-1185">Reference proteome</keyword>
<sequence length="139" mass="14987">MTPSPTSGVGVAAHEQRWQGGAGRHPGKFFFGDVVATTSGRRGPAAASCEVAKRCQSYGDFLAARRSGVQQPQSRPETIPARSRLIIACKRQQCWSRQQLAEALGGGRGHHDEEQQAVNVNAAPPHACAELVFSCEWVY</sequence>
<organism evidence="1 2">
    <name type="scientific">Oryza meyeriana var. granulata</name>
    <dbReference type="NCBI Taxonomy" id="110450"/>
    <lineage>
        <taxon>Eukaryota</taxon>
        <taxon>Viridiplantae</taxon>
        <taxon>Streptophyta</taxon>
        <taxon>Embryophyta</taxon>
        <taxon>Tracheophyta</taxon>
        <taxon>Spermatophyta</taxon>
        <taxon>Magnoliopsida</taxon>
        <taxon>Liliopsida</taxon>
        <taxon>Poales</taxon>
        <taxon>Poaceae</taxon>
        <taxon>BOP clade</taxon>
        <taxon>Oryzoideae</taxon>
        <taxon>Oryzeae</taxon>
        <taxon>Oryzinae</taxon>
        <taxon>Oryza</taxon>
        <taxon>Oryza meyeriana</taxon>
    </lineage>
</organism>
<dbReference type="EMBL" id="SPHZ02000012">
    <property type="protein sequence ID" value="KAF0887866.1"/>
    <property type="molecule type" value="Genomic_DNA"/>
</dbReference>
<accession>A0A6G1BIV7</accession>
<dbReference type="AlphaFoldDB" id="A0A6G1BIV7"/>
<dbReference type="Proteomes" id="UP000479710">
    <property type="component" value="Unassembled WGS sequence"/>
</dbReference>
<comment type="caution">
    <text evidence="1">The sequence shown here is derived from an EMBL/GenBank/DDBJ whole genome shotgun (WGS) entry which is preliminary data.</text>
</comment>